<gene>
    <name evidence="1" type="ORF">RCL2_001423100</name>
</gene>
<accession>A0A8H3LKV5</accession>
<dbReference type="AlphaFoldDB" id="A0A8H3LKV5"/>
<comment type="caution">
    <text evidence="1">The sequence shown here is derived from an EMBL/GenBank/DDBJ whole genome shotgun (WGS) entry which is preliminary data.</text>
</comment>
<evidence type="ECO:0000313" key="1">
    <source>
        <dbReference type="EMBL" id="GES87223.1"/>
    </source>
</evidence>
<name>A0A8H3LKV5_9GLOM</name>
<organism evidence="1 2">
    <name type="scientific">Rhizophagus clarus</name>
    <dbReference type="NCBI Taxonomy" id="94130"/>
    <lineage>
        <taxon>Eukaryota</taxon>
        <taxon>Fungi</taxon>
        <taxon>Fungi incertae sedis</taxon>
        <taxon>Mucoromycota</taxon>
        <taxon>Glomeromycotina</taxon>
        <taxon>Glomeromycetes</taxon>
        <taxon>Glomerales</taxon>
        <taxon>Glomeraceae</taxon>
        <taxon>Rhizophagus</taxon>
    </lineage>
</organism>
<dbReference type="Proteomes" id="UP000615446">
    <property type="component" value="Unassembled WGS sequence"/>
</dbReference>
<reference evidence="1" key="1">
    <citation type="submission" date="2019-10" db="EMBL/GenBank/DDBJ databases">
        <title>Conservation and host-specific expression of non-tandemly repeated heterogenous ribosome RNA gene in arbuscular mycorrhizal fungi.</title>
        <authorList>
            <person name="Maeda T."/>
            <person name="Kobayashi Y."/>
            <person name="Nakagawa T."/>
            <person name="Ezawa T."/>
            <person name="Yamaguchi K."/>
            <person name="Bino T."/>
            <person name="Nishimoto Y."/>
            <person name="Shigenobu S."/>
            <person name="Kawaguchi M."/>
        </authorList>
    </citation>
    <scope>NUCLEOTIDE SEQUENCE</scope>
    <source>
        <strain evidence="1">HR1</strain>
    </source>
</reference>
<protein>
    <submittedName>
        <fullName evidence="1">Uncharacterized protein</fullName>
    </submittedName>
</protein>
<evidence type="ECO:0000313" key="2">
    <source>
        <dbReference type="Proteomes" id="UP000615446"/>
    </source>
</evidence>
<proteinExistence type="predicted"/>
<dbReference type="EMBL" id="BLAL01000165">
    <property type="protein sequence ID" value="GES87223.1"/>
    <property type="molecule type" value="Genomic_DNA"/>
</dbReference>
<sequence>MASLEDAPRSTALGRVEYLNQLIRIDIPLLSSEIARETRQKEKKAAAARFKTFIQEELIGYMDQDKEKGREFDLVDDVLMLKRIQEVRCALCHIGMKFDRRHTGDILQRTDRVILLN</sequence>